<evidence type="ECO:0000313" key="2">
    <source>
        <dbReference type="EMBL" id="MCQ3829783.1"/>
    </source>
</evidence>
<dbReference type="EMBL" id="JACASI010000029">
    <property type="protein sequence ID" value="MCQ3829783.1"/>
    <property type="molecule type" value="Genomic_DNA"/>
</dbReference>
<evidence type="ECO:0000313" key="3">
    <source>
        <dbReference type="Proteomes" id="UP001205566"/>
    </source>
</evidence>
<organism evidence="2 3">
    <name type="scientific">Microbulbifer elongatus</name>
    <dbReference type="NCBI Taxonomy" id="86173"/>
    <lineage>
        <taxon>Bacteria</taxon>
        <taxon>Pseudomonadati</taxon>
        <taxon>Pseudomonadota</taxon>
        <taxon>Gammaproteobacteria</taxon>
        <taxon>Cellvibrionales</taxon>
        <taxon>Microbulbiferaceae</taxon>
        <taxon>Microbulbifer</taxon>
    </lineage>
</organism>
<protein>
    <recommendedName>
        <fullName evidence="4">Energy transducer TonB</fullName>
    </recommendedName>
</protein>
<gene>
    <name evidence="2" type="ORF">HXX02_10035</name>
</gene>
<comment type="caution">
    <text evidence="2">The sequence shown here is derived from an EMBL/GenBank/DDBJ whole genome shotgun (WGS) entry which is preliminary data.</text>
</comment>
<reference evidence="2" key="1">
    <citation type="thesis" date="2020" institute="Technische Universitat Dresden" country="Dresden, Germany">
        <title>The Agarolytic System of Microbulbifer elongatus PORT2, Isolated from Batu Karas, Pangandaran West Java Indonesia.</title>
        <authorList>
            <person name="Anggraeni S.R."/>
        </authorList>
    </citation>
    <scope>NUCLEOTIDE SEQUENCE</scope>
    <source>
        <strain evidence="2">PORT2</strain>
    </source>
</reference>
<proteinExistence type="predicted"/>
<keyword evidence="3" id="KW-1185">Reference proteome</keyword>
<sequence length="262" mass="28447">MNELQRTEYLMALGVTSYMPRFRLPLAAEPSQAQLPPPVQPESEPRPASADALMQSMGAPVPPAVDTPAQAQVAPATVPVEVERVVGSLTAENRVSAPAKVVPVAAPEKPVSPFVLSCWWLGEELLAVDSREPGTALPVESLFGNIVRALGWHQLPTERDKLRWPLAENPFATAAGASDARETCGSWLEAACGRRSVKRIWLMGAQAQAYCAPVPLAAAANDWQGTSVVAMPSLTELLKEPSRKRDLWQLLRNLYPEQTRSR</sequence>
<evidence type="ECO:0000256" key="1">
    <source>
        <dbReference type="SAM" id="MobiDB-lite"/>
    </source>
</evidence>
<accession>A0ABT1P0X9</accession>
<feature type="region of interest" description="Disordered" evidence="1">
    <location>
        <begin position="30"/>
        <end position="50"/>
    </location>
</feature>
<evidence type="ECO:0008006" key="4">
    <source>
        <dbReference type="Google" id="ProtNLM"/>
    </source>
</evidence>
<name>A0ABT1P0X9_9GAMM</name>
<dbReference type="RefSeq" id="WP_255874830.1">
    <property type="nucleotide sequence ID" value="NZ_JACASI010000029.1"/>
</dbReference>
<dbReference type="Proteomes" id="UP001205566">
    <property type="component" value="Unassembled WGS sequence"/>
</dbReference>